<proteinExistence type="predicted"/>
<evidence type="ECO:0000313" key="2">
    <source>
        <dbReference type="Proteomes" id="UP000325780"/>
    </source>
</evidence>
<keyword evidence="2" id="KW-1185">Reference proteome</keyword>
<dbReference type="Proteomes" id="UP000325780">
    <property type="component" value="Unassembled WGS sequence"/>
</dbReference>
<dbReference type="EMBL" id="ML742089">
    <property type="protein sequence ID" value="KAE8150644.1"/>
    <property type="molecule type" value="Genomic_DNA"/>
</dbReference>
<organism evidence="1 2">
    <name type="scientific">Aspergillus avenaceus</name>
    <dbReference type="NCBI Taxonomy" id="36643"/>
    <lineage>
        <taxon>Eukaryota</taxon>
        <taxon>Fungi</taxon>
        <taxon>Dikarya</taxon>
        <taxon>Ascomycota</taxon>
        <taxon>Pezizomycotina</taxon>
        <taxon>Eurotiomycetes</taxon>
        <taxon>Eurotiomycetidae</taxon>
        <taxon>Eurotiales</taxon>
        <taxon>Aspergillaceae</taxon>
        <taxon>Aspergillus</taxon>
        <taxon>Aspergillus subgen. Circumdati</taxon>
    </lineage>
</organism>
<dbReference type="OrthoDB" id="4479576at2759"/>
<gene>
    <name evidence="1" type="ORF">BDV25DRAFT_139642</name>
</gene>
<accession>A0A5N6TWM5</accession>
<name>A0A5N6TWM5_ASPAV</name>
<sequence>MADTDFFDGWIGKVVDFPSGGPWTLTELLRETAYQAEAVDYYKRSEISGGRGTFVCMNTNNETRIMQVYMQLPFQGSECAPAEVRGQQASPNPECLSSSEINDFTTLTENGCRSTPNILRIRYDLQDAAGHIPGGYIVFMLLNWLPGIRLSEQFFWKLPDGQRWQVRNAFKAAWLDCVASGICPGIPDPEHLLWDEATNTIYITEFEESYPADETSVWRDIEWIAWCMAKPPKYYRWAGNRTVHPDMSDWVL</sequence>
<reference evidence="1 2" key="1">
    <citation type="submission" date="2019-04" db="EMBL/GenBank/DDBJ databases">
        <title>Friends and foes A comparative genomics study of 23 Aspergillus species from section Flavi.</title>
        <authorList>
            <consortium name="DOE Joint Genome Institute"/>
            <person name="Kjaerbolling I."/>
            <person name="Vesth T."/>
            <person name="Frisvad J.C."/>
            <person name="Nybo J.L."/>
            <person name="Theobald S."/>
            <person name="Kildgaard S."/>
            <person name="Isbrandt T."/>
            <person name="Kuo A."/>
            <person name="Sato A."/>
            <person name="Lyhne E.K."/>
            <person name="Kogle M.E."/>
            <person name="Wiebenga A."/>
            <person name="Kun R.S."/>
            <person name="Lubbers R.J."/>
            <person name="Makela M.R."/>
            <person name="Barry K."/>
            <person name="Chovatia M."/>
            <person name="Clum A."/>
            <person name="Daum C."/>
            <person name="Haridas S."/>
            <person name="He G."/>
            <person name="LaButti K."/>
            <person name="Lipzen A."/>
            <person name="Mondo S."/>
            <person name="Riley R."/>
            <person name="Salamov A."/>
            <person name="Simmons B.A."/>
            <person name="Magnuson J.K."/>
            <person name="Henrissat B."/>
            <person name="Mortensen U.H."/>
            <person name="Larsen T.O."/>
            <person name="Devries R.P."/>
            <person name="Grigoriev I.V."/>
            <person name="Machida M."/>
            <person name="Baker S.E."/>
            <person name="Andersen M.R."/>
        </authorList>
    </citation>
    <scope>NUCLEOTIDE SEQUENCE [LARGE SCALE GENOMIC DNA]</scope>
    <source>
        <strain evidence="1 2">IBT 18842</strain>
    </source>
</reference>
<evidence type="ECO:0000313" key="1">
    <source>
        <dbReference type="EMBL" id="KAE8150644.1"/>
    </source>
</evidence>
<dbReference type="AlphaFoldDB" id="A0A5N6TWM5"/>
<protein>
    <submittedName>
        <fullName evidence="1">Uncharacterized protein</fullName>
    </submittedName>
</protein>